<dbReference type="GO" id="GO:0043565">
    <property type="term" value="F:sequence-specific DNA binding"/>
    <property type="evidence" value="ECO:0007669"/>
    <property type="project" value="InterPro"/>
</dbReference>
<feature type="region of interest" description="Disordered" evidence="4">
    <location>
        <begin position="378"/>
        <end position="398"/>
    </location>
</feature>
<organism evidence="6 7">
    <name type="scientific">Nocardia arthritidis</name>
    <dbReference type="NCBI Taxonomy" id="228602"/>
    <lineage>
        <taxon>Bacteria</taxon>
        <taxon>Bacillati</taxon>
        <taxon>Actinomycetota</taxon>
        <taxon>Actinomycetes</taxon>
        <taxon>Mycobacteriales</taxon>
        <taxon>Nocardiaceae</taxon>
        <taxon>Nocardia</taxon>
    </lineage>
</organism>
<feature type="compositionally biased region" description="Basic and acidic residues" evidence="4">
    <location>
        <begin position="57"/>
        <end position="67"/>
    </location>
</feature>
<dbReference type="InterPro" id="IPR018060">
    <property type="entry name" value="HTH_AraC"/>
</dbReference>
<gene>
    <name evidence="6" type="ORF">F5544_11095</name>
</gene>
<evidence type="ECO:0000259" key="5">
    <source>
        <dbReference type="PROSITE" id="PS01124"/>
    </source>
</evidence>
<evidence type="ECO:0000256" key="4">
    <source>
        <dbReference type="SAM" id="MobiDB-lite"/>
    </source>
</evidence>
<dbReference type="PROSITE" id="PS01124">
    <property type="entry name" value="HTH_ARAC_FAMILY_2"/>
    <property type="match status" value="1"/>
</dbReference>
<dbReference type="EMBL" id="CP046172">
    <property type="protein sequence ID" value="QIS10114.1"/>
    <property type="molecule type" value="Genomic_DNA"/>
</dbReference>
<dbReference type="SMART" id="SM00342">
    <property type="entry name" value="HTH_ARAC"/>
    <property type="match status" value="1"/>
</dbReference>
<dbReference type="InterPro" id="IPR053142">
    <property type="entry name" value="PchR_regulatory_protein"/>
</dbReference>
<evidence type="ECO:0000256" key="3">
    <source>
        <dbReference type="ARBA" id="ARBA00023163"/>
    </source>
</evidence>
<keyword evidence="1" id="KW-0805">Transcription regulation</keyword>
<dbReference type="SUPFAM" id="SSF46689">
    <property type="entry name" value="Homeodomain-like"/>
    <property type="match status" value="1"/>
</dbReference>
<dbReference type="PANTHER" id="PTHR47893:SF1">
    <property type="entry name" value="REGULATORY PROTEIN PCHR"/>
    <property type="match status" value="1"/>
</dbReference>
<name>A0A6G9YAD4_9NOCA</name>
<evidence type="ECO:0000313" key="6">
    <source>
        <dbReference type="EMBL" id="QIS10114.1"/>
    </source>
</evidence>
<dbReference type="Proteomes" id="UP000503540">
    <property type="component" value="Chromosome"/>
</dbReference>
<reference evidence="6 7" key="1">
    <citation type="journal article" date="2019" name="ACS Chem. Biol.">
        <title>Identification and Mobilization of a Cryptic Antibiotic Biosynthesis Gene Locus from a Human-Pathogenic Nocardia Isolate.</title>
        <authorList>
            <person name="Herisse M."/>
            <person name="Ishida K."/>
            <person name="Porter J.L."/>
            <person name="Howden B."/>
            <person name="Hertweck C."/>
            <person name="Stinear T.P."/>
            <person name="Pidot S.J."/>
        </authorList>
    </citation>
    <scope>NUCLEOTIDE SEQUENCE [LARGE SCALE GENOMIC DNA]</scope>
    <source>
        <strain evidence="6 7">AUSMDU00012717</strain>
    </source>
</reference>
<accession>A0A6G9YAD4</accession>
<sequence>MPWPRRARSAHPSRTCVAARPIRHRRPGYGQAPRTPASLCSIPTAEHTDAGGSGIERGVDSVDDEQHGSGGLRRVRWVLAGFHRPRSGIAWFRRVPARVADAGRRRVPLPTFSAVTTGDFRVRSRVAKVLDAAITDLDSASVIRTGGTPLGYDDQVRIYVVRRGVWMLGGSPHRAEYTVTAGQFLLRHGPPLHFGAAPDTTVQILTLPSAMLEPRLRNRSMTESAVSAEMRLLAAHTNMIHSTVAELGPVGVYAAHGALIELAKAVVVGRFDDREPGLRPALVQAAKMLADRHLTDPELGPAMLARELHISARTLQRAFTAAGESVTTYIRNRRLEQARQDLTASRRRPTVSEIAAHWQFSDSSHFIRAFKKRYGQTPVEFARSNDPGRARGADVQPE</sequence>
<feature type="domain" description="HTH araC/xylS-type" evidence="5">
    <location>
        <begin position="284"/>
        <end position="384"/>
    </location>
</feature>
<dbReference type="AlphaFoldDB" id="A0A6G9YAD4"/>
<dbReference type="KEGG" id="nah:F5544_11095"/>
<evidence type="ECO:0000313" key="7">
    <source>
        <dbReference type="Proteomes" id="UP000503540"/>
    </source>
</evidence>
<dbReference type="Gene3D" id="1.10.10.60">
    <property type="entry name" value="Homeodomain-like"/>
    <property type="match status" value="1"/>
</dbReference>
<evidence type="ECO:0000256" key="2">
    <source>
        <dbReference type="ARBA" id="ARBA00023125"/>
    </source>
</evidence>
<dbReference type="PRINTS" id="PR00032">
    <property type="entry name" value="HTHARAC"/>
</dbReference>
<dbReference type="PROSITE" id="PS00041">
    <property type="entry name" value="HTH_ARAC_FAMILY_1"/>
    <property type="match status" value="1"/>
</dbReference>
<evidence type="ECO:0000256" key="1">
    <source>
        <dbReference type="ARBA" id="ARBA00023015"/>
    </source>
</evidence>
<keyword evidence="7" id="KW-1185">Reference proteome</keyword>
<dbReference type="PANTHER" id="PTHR47893">
    <property type="entry name" value="REGULATORY PROTEIN PCHR"/>
    <property type="match status" value="1"/>
</dbReference>
<keyword evidence="2" id="KW-0238">DNA-binding</keyword>
<feature type="region of interest" description="Disordered" evidence="4">
    <location>
        <begin position="25"/>
        <end position="67"/>
    </location>
</feature>
<keyword evidence="3" id="KW-0804">Transcription</keyword>
<dbReference type="GO" id="GO:0003700">
    <property type="term" value="F:DNA-binding transcription factor activity"/>
    <property type="evidence" value="ECO:0007669"/>
    <property type="project" value="InterPro"/>
</dbReference>
<dbReference type="InterPro" id="IPR009057">
    <property type="entry name" value="Homeodomain-like_sf"/>
</dbReference>
<dbReference type="InterPro" id="IPR020449">
    <property type="entry name" value="Tscrpt_reg_AraC-type_HTH"/>
</dbReference>
<dbReference type="Pfam" id="PF12833">
    <property type="entry name" value="HTH_18"/>
    <property type="match status" value="1"/>
</dbReference>
<protein>
    <submittedName>
        <fullName evidence="6">Helix-turn-helix domain-containing protein</fullName>
    </submittedName>
</protein>
<dbReference type="InterPro" id="IPR018062">
    <property type="entry name" value="HTH_AraC-typ_CS"/>
</dbReference>
<proteinExistence type="predicted"/>